<accession>A0A8J2HUA8</accession>
<evidence type="ECO:0000313" key="4">
    <source>
        <dbReference type="Proteomes" id="UP000786811"/>
    </source>
</evidence>
<evidence type="ECO:0000256" key="2">
    <source>
        <dbReference type="SAM" id="MobiDB-lite"/>
    </source>
</evidence>
<evidence type="ECO:0000256" key="1">
    <source>
        <dbReference type="SAM" id="Coils"/>
    </source>
</evidence>
<feature type="region of interest" description="Disordered" evidence="2">
    <location>
        <begin position="513"/>
        <end position="533"/>
    </location>
</feature>
<dbReference type="AlphaFoldDB" id="A0A8J2HUA8"/>
<dbReference type="OrthoDB" id="2121607at2759"/>
<feature type="coiled-coil region" evidence="1">
    <location>
        <begin position="24"/>
        <end position="136"/>
    </location>
</feature>
<feature type="compositionally biased region" description="Basic and acidic residues" evidence="2">
    <location>
        <begin position="513"/>
        <end position="526"/>
    </location>
</feature>
<dbReference type="EMBL" id="CAJNRD030001124">
    <property type="protein sequence ID" value="CAG5109136.1"/>
    <property type="molecule type" value="Genomic_DNA"/>
</dbReference>
<dbReference type="Proteomes" id="UP000786811">
    <property type="component" value="Unassembled WGS sequence"/>
</dbReference>
<evidence type="ECO:0000313" key="3">
    <source>
        <dbReference type="EMBL" id="CAG5109136.1"/>
    </source>
</evidence>
<keyword evidence="4" id="KW-1185">Reference proteome</keyword>
<gene>
    <name evidence="3" type="ORF">HICCMSTLAB_LOCUS13772</name>
</gene>
<reference evidence="3" key="1">
    <citation type="submission" date="2021-04" db="EMBL/GenBank/DDBJ databases">
        <authorList>
            <person name="Chebbi M.A.C M."/>
        </authorList>
    </citation>
    <scope>NUCLEOTIDE SEQUENCE</scope>
</reference>
<protein>
    <submittedName>
        <fullName evidence="3">Uncharacterized protein</fullName>
    </submittedName>
</protein>
<organism evidence="3 4">
    <name type="scientific">Cotesia congregata</name>
    <name type="common">Parasitoid wasp</name>
    <name type="synonym">Apanteles congregatus</name>
    <dbReference type="NCBI Taxonomy" id="51543"/>
    <lineage>
        <taxon>Eukaryota</taxon>
        <taxon>Metazoa</taxon>
        <taxon>Ecdysozoa</taxon>
        <taxon>Arthropoda</taxon>
        <taxon>Hexapoda</taxon>
        <taxon>Insecta</taxon>
        <taxon>Pterygota</taxon>
        <taxon>Neoptera</taxon>
        <taxon>Endopterygota</taxon>
        <taxon>Hymenoptera</taxon>
        <taxon>Apocrita</taxon>
        <taxon>Ichneumonoidea</taxon>
        <taxon>Braconidae</taxon>
        <taxon>Microgastrinae</taxon>
        <taxon>Cotesia</taxon>
    </lineage>
</organism>
<keyword evidence="1" id="KW-0175">Coiled coil</keyword>
<sequence>MSTLGNNESLIKFNDSEIIDADEISVLRRQVNLLTSENESYKQQNHLLQGKLSASATVQNELLENVESLEESLKKKTESVEQKIRLIETKHGVKAKELMDRITELESDLLMKTDKINCLEAKLNEANDKLLLAADSVSVINASRVDEPDSDDRVKELLQLLADEKDKSFKLEQALGELEQRMSEMREVYNATKEELKEKSNVLEATRDELAECRSELMLSKATPSDQQSKEAKKALSVKEGEIKALKAEKAALLTTIQDDRDDQIQHNANLIEKYKDRISELEVKLKDQQKKLWQLEKQKQPVGDEFVYFDNELSAKRKEIEELSSQLEGKSIKALIEEEIKCKTNEQLRYWRRKAVTKEAQVEAIKCRLETDSSVINHELLRLIQQTGRPDNNLCEEEANSSVNVKVVDCTLNNTARVIEIPKLLGKIKPAKSVDESLVIFEKPKPLDSDLMDFVEPASGNVEEIEKPNDSVSLSEKNHVEKKGILKSTKDVWKTTFSSACDVSMGKENKSLRFSDDTADPEPKKLTKQISNTPKYRIIHASSKSKNAK</sequence>
<name>A0A8J2HUA8_COTCN</name>
<comment type="caution">
    <text evidence="3">The sequence shown here is derived from an EMBL/GenBank/DDBJ whole genome shotgun (WGS) entry which is preliminary data.</text>
</comment>
<feature type="coiled-coil region" evidence="1">
    <location>
        <begin position="161"/>
        <end position="334"/>
    </location>
</feature>
<proteinExistence type="predicted"/>